<organism evidence="1">
    <name type="scientific">Rhizophora mucronata</name>
    <name type="common">Asiatic mangrove</name>
    <dbReference type="NCBI Taxonomy" id="61149"/>
    <lineage>
        <taxon>Eukaryota</taxon>
        <taxon>Viridiplantae</taxon>
        <taxon>Streptophyta</taxon>
        <taxon>Embryophyta</taxon>
        <taxon>Tracheophyta</taxon>
        <taxon>Spermatophyta</taxon>
        <taxon>Magnoliopsida</taxon>
        <taxon>eudicotyledons</taxon>
        <taxon>Gunneridae</taxon>
        <taxon>Pentapetalae</taxon>
        <taxon>rosids</taxon>
        <taxon>fabids</taxon>
        <taxon>Malpighiales</taxon>
        <taxon>Rhizophoraceae</taxon>
        <taxon>Rhizophora</taxon>
    </lineage>
</organism>
<reference evidence="1" key="1">
    <citation type="submission" date="2018-02" db="EMBL/GenBank/DDBJ databases">
        <title>Rhizophora mucronata_Transcriptome.</title>
        <authorList>
            <person name="Meera S.P."/>
            <person name="Sreeshan A."/>
            <person name="Augustine A."/>
        </authorList>
    </citation>
    <scope>NUCLEOTIDE SEQUENCE</scope>
    <source>
        <tissue evidence="1">Leaf</tissue>
    </source>
</reference>
<proteinExistence type="predicted"/>
<accession>A0A2P2LAL0</accession>
<protein>
    <submittedName>
        <fullName evidence="1">Uncharacterized protein</fullName>
    </submittedName>
</protein>
<evidence type="ECO:0000313" key="1">
    <source>
        <dbReference type="EMBL" id="MBX14960.1"/>
    </source>
</evidence>
<dbReference type="EMBL" id="GGEC01034476">
    <property type="protein sequence ID" value="MBX14960.1"/>
    <property type="molecule type" value="Transcribed_RNA"/>
</dbReference>
<sequence>MLARNNGRRD</sequence>
<name>A0A2P2LAL0_RHIMU</name>